<dbReference type="AlphaFoldDB" id="E4RMD5"/>
<dbReference type="Proteomes" id="UP000007434">
    <property type="component" value="Chromosome"/>
</dbReference>
<evidence type="ECO:0000313" key="4">
    <source>
        <dbReference type="Proteomes" id="UP000007434"/>
    </source>
</evidence>
<evidence type="ECO:0000259" key="1">
    <source>
        <dbReference type="Pfam" id="PF02492"/>
    </source>
</evidence>
<dbReference type="GO" id="GO:0005737">
    <property type="term" value="C:cytoplasm"/>
    <property type="evidence" value="ECO:0007669"/>
    <property type="project" value="TreeGrafter"/>
</dbReference>
<dbReference type="EMBL" id="CP002304">
    <property type="protein sequence ID" value="ADQ14466.1"/>
    <property type="molecule type" value="Genomic_DNA"/>
</dbReference>
<name>E4RMD5_HALHG</name>
<evidence type="ECO:0000313" key="3">
    <source>
        <dbReference type="EMBL" id="ADQ14466.1"/>
    </source>
</evidence>
<reference evidence="3 4" key="2">
    <citation type="journal article" date="2011" name="J. Bacteriol.">
        <title>Complete Genome Sequence of the Haloalkaliphilic, Hydrogen Producing Halanaerobium hydrogenoformans.</title>
        <authorList>
            <person name="Brown S.D."/>
            <person name="Begemann M.B."/>
            <person name="Mormile M.R."/>
            <person name="Wall J.D."/>
            <person name="Han C.S."/>
            <person name="Goodwin L.A."/>
            <person name="Pitluck S."/>
            <person name="Land M.L."/>
            <person name="Hauser L.J."/>
            <person name="Elias D.A."/>
        </authorList>
    </citation>
    <scope>NUCLEOTIDE SEQUENCE [LARGE SCALE GENOMIC DNA]</scope>
    <source>
        <strain evidence="4">sapolanicus</strain>
    </source>
</reference>
<dbReference type="SUPFAM" id="SSF52540">
    <property type="entry name" value="P-loop containing nucleoside triphosphate hydrolases"/>
    <property type="match status" value="1"/>
</dbReference>
<dbReference type="Pfam" id="PF02492">
    <property type="entry name" value="cobW"/>
    <property type="match status" value="1"/>
</dbReference>
<gene>
    <name evidence="3" type="ordered locus">Halsa_1025</name>
</gene>
<dbReference type="OrthoDB" id="9808822at2"/>
<dbReference type="eggNOG" id="COG0523">
    <property type="taxonomic scope" value="Bacteria"/>
</dbReference>
<dbReference type="InterPro" id="IPR051316">
    <property type="entry name" value="Zinc-reg_GTPase_activator"/>
</dbReference>
<dbReference type="PANTHER" id="PTHR13748:SF62">
    <property type="entry name" value="COBW DOMAIN-CONTAINING PROTEIN"/>
    <property type="match status" value="1"/>
</dbReference>
<dbReference type="Pfam" id="PF07683">
    <property type="entry name" value="CobW_C"/>
    <property type="match status" value="1"/>
</dbReference>
<dbReference type="Gene3D" id="3.40.50.300">
    <property type="entry name" value="P-loop containing nucleotide triphosphate hydrolases"/>
    <property type="match status" value="1"/>
</dbReference>
<dbReference type="KEGG" id="has:Halsa_1025"/>
<dbReference type="InterPro" id="IPR003495">
    <property type="entry name" value="CobW/HypB/UreG_nucleotide-bd"/>
</dbReference>
<dbReference type="PANTHER" id="PTHR13748">
    <property type="entry name" value="COBW-RELATED"/>
    <property type="match status" value="1"/>
</dbReference>
<protein>
    <submittedName>
        <fullName evidence="3">Cobalamin synthesis protein P47K</fullName>
    </submittedName>
</protein>
<dbReference type="InterPro" id="IPR027417">
    <property type="entry name" value="P-loop_NTPase"/>
</dbReference>
<proteinExistence type="predicted"/>
<accession>E4RMD5</accession>
<dbReference type="STRING" id="656519.Halsa_1025"/>
<reference evidence="3 4" key="1">
    <citation type="submission" date="2010-11" db="EMBL/GenBank/DDBJ databases">
        <title>Complete sequence of Halanaerobium sp. sapolanicus.</title>
        <authorList>
            <consortium name="US DOE Joint Genome Institute"/>
            <person name="Lucas S."/>
            <person name="Copeland A."/>
            <person name="Lapidus A."/>
            <person name="Cheng J.-F."/>
            <person name="Bruce D."/>
            <person name="Goodwin L."/>
            <person name="Pitluck S."/>
            <person name="Davenport K."/>
            <person name="Detter J.C."/>
            <person name="Han C."/>
            <person name="Tapia R."/>
            <person name="Land M."/>
            <person name="Hauser L."/>
            <person name="Jeffries C."/>
            <person name="Kyrpides N."/>
            <person name="Ivanova N."/>
            <person name="Mikhailova N."/>
            <person name="Begemann M.B."/>
            <person name="Mormile M.R."/>
            <person name="Wall J.D."/>
            <person name="Elias D.A."/>
            <person name="Woyke T."/>
        </authorList>
    </citation>
    <scope>NUCLEOTIDE SEQUENCE [LARGE SCALE GENOMIC DNA]</scope>
    <source>
        <strain evidence="4">sapolanicus</strain>
    </source>
</reference>
<evidence type="ECO:0000259" key="2">
    <source>
        <dbReference type="Pfam" id="PF07683"/>
    </source>
</evidence>
<dbReference type="InterPro" id="IPR011629">
    <property type="entry name" value="CobW-like_C"/>
</dbReference>
<feature type="domain" description="CobW C-terminal" evidence="2">
    <location>
        <begin position="231"/>
        <end position="296"/>
    </location>
</feature>
<dbReference type="CDD" id="cd03112">
    <property type="entry name" value="CobW-like"/>
    <property type="match status" value="1"/>
</dbReference>
<dbReference type="HOGENOM" id="CLU_017452_1_4_9"/>
<sequence>MPVKKINPNSKPIPLIIITGFLGSGKTTFLNNILNSLRLKKIGLIINEFGEINVDAELINMEGDSEISEINNGSIFCSCLSGSFINTLAKYQDLDLDYIFVESSGMSRPISLDKILDSLNTLTEQSFNYSGMICIVDALNINNLLKSVNSVKEQIAYSDLILINKTDLVDAKDIENAVVNIKMINEHAKIVETSFAKIDINLLENLSNINDLKSVRLDDNLSSENIIPENFLLKFEKEIKEQELEFFLNQIKNNIYRIKGFVKIKGGKTALVNSSRKEVEWSLVDNKEIKDSKLVVFAENKADISVPSSWK</sequence>
<dbReference type="RefSeq" id="WP_013405556.1">
    <property type="nucleotide sequence ID" value="NC_014654.1"/>
</dbReference>
<keyword evidence="4" id="KW-1185">Reference proteome</keyword>
<organism evidence="3 4">
    <name type="scientific">Halanaerobium hydrogeniformans</name>
    <name type="common">Halanaerobium sp. (strain sapolanicus)</name>
    <dbReference type="NCBI Taxonomy" id="656519"/>
    <lineage>
        <taxon>Bacteria</taxon>
        <taxon>Bacillati</taxon>
        <taxon>Bacillota</taxon>
        <taxon>Clostridia</taxon>
        <taxon>Halanaerobiales</taxon>
        <taxon>Halanaerobiaceae</taxon>
        <taxon>Halanaerobium</taxon>
    </lineage>
</organism>
<feature type="domain" description="CobW/HypB/UreG nucleotide-binding" evidence="1">
    <location>
        <begin position="14"/>
        <end position="191"/>
    </location>
</feature>